<dbReference type="PANTHER" id="PTHR10459:SF60">
    <property type="entry name" value="POLY [ADP-RIBOSE] POLYMERASE 2"/>
    <property type="match status" value="1"/>
</dbReference>
<feature type="region of interest" description="Disordered" evidence="16">
    <location>
        <begin position="285"/>
        <end position="322"/>
    </location>
</feature>
<name>A0AA38R8K2_9PEZI</name>
<dbReference type="PROSITE" id="PS51059">
    <property type="entry name" value="PARP_CATALYTIC"/>
    <property type="match status" value="1"/>
</dbReference>
<comment type="catalytic activity">
    <reaction evidence="14">
        <text>NAD(+) + (ADP-D-ribosyl)n-acceptor = nicotinamide + (ADP-D-ribosyl)n+1-acceptor + H(+).</text>
        <dbReference type="EC" id="2.4.2.30"/>
    </reaction>
</comment>
<sequence length="690" mass="74918">MAPKRGVKSKANAAAQAPPPLTGCAVAVSGTFPGVSHAAIAERVATLGGTFVKSVTQDCTHLIATSSDLQKNTAKVKAALNKKPAADIVALSWLETSELDKAKAPEVDHAVAPAGTNSAAVAANNPPSQIATNGTNGRNGQSKRSASPDSQQQQASAPLKKKQKTKSSAKPVQIPQDEGVNRPTHQVYIGPDATIYDASLNQTNSSANNNKFYRIQILHSTSTSHAFTWTRWGRVGDYGQHASLGNGTLDDAIRHFEKKFKDKTGHAWDDRMNHPKPGKYAYLERSYGESSDEDDEDGEPDAATNGDKGKAAAPQAVAAPESTLEPAVQDLVKLIFNQDFFNEAMREMNYDANKLPLGKLSKTTINRGYQALKDLSEVLDDPTLAMSRHNTHAAAATEHLSNLYYSLIPHAFGRHRPPVINTNAMLKREIELLESLADMKDAEKILKTKADAADSEIHPLDRQFQGLGLEEMTPLEPTSAEFAELRTYLCQSVGATHGTNYKVQDIFRIERQGELQRFSGTFGDVVQDRRLLWHGSRCTNFAGILSQGLRIAPPEAPVSGYMFGKGIYLADMSSKSANYCAAYASNGHALLLLCEAELGKPIQTLTNADYDAGDKAKQQGMLSTWGQGMTGPQAWKDAVCVHPSLKGVQMPDMTVPAGPTNVPNAYLLYNEYIVYDVSQVRLRYLLRVKL</sequence>
<feature type="domain" description="PARP alpha-helical" evidence="19">
    <location>
        <begin position="321"/>
        <end position="447"/>
    </location>
</feature>
<dbReference type="InterPro" id="IPR036930">
    <property type="entry name" value="WGR_dom_sf"/>
</dbReference>
<keyword evidence="7" id="KW-0013">ADP-ribosylation</keyword>
<dbReference type="GO" id="GO:1990404">
    <property type="term" value="F:NAD+-protein mono-ADP-ribosyltransferase activity"/>
    <property type="evidence" value="ECO:0007669"/>
    <property type="project" value="TreeGrafter"/>
</dbReference>
<proteinExistence type="inferred from homology"/>
<evidence type="ECO:0000256" key="10">
    <source>
        <dbReference type="ARBA" id="ARBA00023027"/>
    </source>
</evidence>
<dbReference type="AlphaFoldDB" id="A0AA38R8K2"/>
<dbReference type="InterPro" id="IPR012317">
    <property type="entry name" value="Poly(ADP-ribose)pol_cat_dom"/>
</dbReference>
<organism evidence="21 22">
    <name type="scientific">Coniochaeta hoffmannii</name>
    <dbReference type="NCBI Taxonomy" id="91930"/>
    <lineage>
        <taxon>Eukaryota</taxon>
        <taxon>Fungi</taxon>
        <taxon>Dikarya</taxon>
        <taxon>Ascomycota</taxon>
        <taxon>Pezizomycotina</taxon>
        <taxon>Sordariomycetes</taxon>
        <taxon>Sordariomycetidae</taxon>
        <taxon>Coniochaetales</taxon>
        <taxon>Coniochaetaceae</taxon>
        <taxon>Coniochaeta</taxon>
    </lineage>
</organism>
<evidence type="ECO:0000313" key="21">
    <source>
        <dbReference type="EMBL" id="KAJ9129406.1"/>
    </source>
</evidence>
<keyword evidence="11" id="KW-0238">DNA-binding</keyword>
<dbReference type="GO" id="GO:0070212">
    <property type="term" value="P:protein poly-ADP-ribosylation"/>
    <property type="evidence" value="ECO:0007669"/>
    <property type="project" value="TreeGrafter"/>
</dbReference>
<gene>
    <name evidence="21" type="ORF">NKR19_g10385</name>
</gene>
<comment type="subcellular location">
    <subcellularLocation>
        <location evidence="1">Nucleus</location>
    </subcellularLocation>
</comment>
<evidence type="ECO:0000256" key="16">
    <source>
        <dbReference type="SAM" id="MobiDB-lite"/>
    </source>
</evidence>
<dbReference type="InterPro" id="IPR004102">
    <property type="entry name" value="Poly(ADP-ribose)pol_reg_dom"/>
</dbReference>
<dbReference type="PANTHER" id="PTHR10459">
    <property type="entry name" value="DNA LIGASE"/>
    <property type="match status" value="1"/>
</dbReference>
<dbReference type="Gene3D" id="2.20.140.10">
    <property type="entry name" value="WGR domain"/>
    <property type="match status" value="1"/>
</dbReference>
<dbReference type="InterPro" id="IPR008893">
    <property type="entry name" value="WGR_domain"/>
</dbReference>
<dbReference type="PROSITE" id="PS51060">
    <property type="entry name" value="PARP_ALPHA_HD"/>
    <property type="match status" value="1"/>
</dbReference>
<dbReference type="Gene3D" id="3.40.50.10190">
    <property type="entry name" value="BRCT domain"/>
    <property type="match status" value="1"/>
</dbReference>
<evidence type="ECO:0000256" key="6">
    <source>
        <dbReference type="ARBA" id="ARBA00022737"/>
    </source>
</evidence>
<dbReference type="Proteomes" id="UP001174691">
    <property type="component" value="Unassembled WGS sequence"/>
</dbReference>
<evidence type="ECO:0000259" key="18">
    <source>
        <dbReference type="PROSITE" id="PS51059"/>
    </source>
</evidence>
<feature type="compositionally biased region" description="Polar residues" evidence="16">
    <location>
        <begin position="129"/>
        <end position="144"/>
    </location>
</feature>
<reference evidence="21" key="1">
    <citation type="submission" date="2022-07" db="EMBL/GenBank/DDBJ databases">
        <title>Fungi with potential for degradation of polypropylene.</title>
        <authorList>
            <person name="Gostincar C."/>
        </authorList>
    </citation>
    <scope>NUCLEOTIDE SEQUENCE</scope>
    <source>
        <strain evidence="21">EXF-13287</strain>
    </source>
</reference>
<feature type="region of interest" description="Disordered" evidence="16">
    <location>
        <begin position="118"/>
        <end position="185"/>
    </location>
</feature>
<evidence type="ECO:0000259" key="20">
    <source>
        <dbReference type="PROSITE" id="PS51977"/>
    </source>
</evidence>
<evidence type="ECO:0000256" key="5">
    <source>
        <dbReference type="ARBA" id="ARBA00022723"/>
    </source>
</evidence>
<evidence type="ECO:0000256" key="1">
    <source>
        <dbReference type="ARBA" id="ARBA00004123"/>
    </source>
</evidence>
<evidence type="ECO:0000256" key="15">
    <source>
        <dbReference type="RuleBase" id="RU362114"/>
    </source>
</evidence>
<dbReference type="EMBL" id="JANBVN010000348">
    <property type="protein sequence ID" value="KAJ9129406.1"/>
    <property type="molecule type" value="Genomic_DNA"/>
</dbReference>
<evidence type="ECO:0000256" key="13">
    <source>
        <dbReference type="ARBA" id="ARBA00024347"/>
    </source>
</evidence>
<evidence type="ECO:0000256" key="8">
    <source>
        <dbReference type="ARBA" id="ARBA00022771"/>
    </source>
</evidence>
<comment type="similarity">
    <text evidence="13">Belongs to the ARTD/PARP family.</text>
</comment>
<evidence type="ECO:0000256" key="2">
    <source>
        <dbReference type="ARBA" id="ARBA00022676"/>
    </source>
</evidence>
<protein>
    <recommendedName>
        <fullName evidence="15">Poly [ADP-ribose] polymerase</fullName>
        <shortName evidence="15">PARP</shortName>
        <ecNumber evidence="15">2.4.2.-</ecNumber>
    </recommendedName>
</protein>
<dbReference type="PROSITE" id="PS51977">
    <property type="entry name" value="WGR"/>
    <property type="match status" value="1"/>
</dbReference>
<evidence type="ECO:0000256" key="7">
    <source>
        <dbReference type="ARBA" id="ARBA00022765"/>
    </source>
</evidence>
<feature type="compositionally biased region" description="Low complexity" evidence="16">
    <location>
        <begin position="118"/>
        <end position="128"/>
    </location>
</feature>
<dbReference type="FunFam" id="1.20.142.10:FF:000002">
    <property type="entry name" value="Poly [ADP-ribose] polymerase"/>
    <property type="match status" value="1"/>
</dbReference>
<evidence type="ECO:0000259" key="19">
    <source>
        <dbReference type="PROSITE" id="PS51060"/>
    </source>
</evidence>
<keyword evidence="8" id="KW-0863">Zinc-finger</keyword>
<feature type="compositionally biased region" description="Low complexity" evidence="16">
    <location>
        <begin position="145"/>
        <end position="158"/>
    </location>
</feature>
<evidence type="ECO:0000256" key="11">
    <source>
        <dbReference type="ARBA" id="ARBA00023125"/>
    </source>
</evidence>
<dbReference type="PROSITE" id="PS50172">
    <property type="entry name" value="BRCT"/>
    <property type="match status" value="1"/>
</dbReference>
<keyword evidence="6" id="KW-0677">Repeat</keyword>
<dbReference type="Gene3D" id="3.90.228.10">
    <property type="match status" value="1"/>
</dbReference>
<dbReference type="GO" id="GO:0008270">
    <property type="term" value="F:zinc ion binding"/>
    <property type="evidence" value="ECO:0007669"/>
    <property type="project" value="UniProtKB-KW"/>
</dbReference>
<dbReference type="Pfam" id="PF05406">
    <property type="entry name" value="WGR"/>
    <property type="match status" value="1"/>
</dbReference>
<evidence type="ECO:0000256" key="9">
    <source>
        <dbReference type="ARBA" id="ARBA00022833"/>
    </source>
</evidence>
<dbReference type="Pfam" id="PF02877">
    <property type="entry name" value="PARP_reg"/>
    <property type="match status" value="1"/>
</dbReference>
<keyword evidence="22" id="KW-1185">Reference proteome</keyword>
<dbReference type="GO" id="GO:0006302">
    <property type="term" value="P:double-strand break repair"/>
    <property type="evidence" value="ECO:0007669"/>
    <property type="project" value="TreeGrafter"/>
</dbReference>
<feature type="domain" description="WGR" evidence="20">
    <location>
        <begin position="184"/>
        <end position="280"/>
    </location>
</feature>
<feature type="compositionally biased region" description="Low complexity" evidence="16">
    <location>
        <begin position="311"/>
        <end position="320"/>
    </location>
</feature>
<evidence type="ECO:0000256" key="12">
    <source>
        <dbReference type="ARBA" id="ARBA00023242"/>
    </source>
</evidence>
<dbReference type="InterPro" id="IPR036420">
    <property type="entry name" value="BRCT_dom_sf"/>
</dbReference>
<keyword evidence="4" id="KW-0548">Nucleotidyltransferase</keyword>
<dbReference type="SMART" id="SM00292">
    <property type="entry name" value="BRCT"/>
    <property type="match status" value="1"/>
</dbReference>
<keyword evidence="12" id="KW-0539">Nucleus</keyword>
<dbReference type="SUPFAM" id="SSF47587">
    <property type="entry name" value="Domain of poly(ADP-ribose) polymerase"/>
    <property type="match status" value="1"/>
</dbReference>
<evidence type="ECO:0000256" key="3">
    <source>
        <dbReference type="ARBA" id="ARBA00022679"/>
    </source>
</evidence>
<dbReference type="GO" id="GO:0003677">
    <property type="term" value="F:DNA binding"/>
    <property type="evidence" value="ECO:0007669"/>
    <property type="project" value="UniProtKB-KW"/>
</dbReference>
<dbReference type="EC" id="2.4.2.-" evidence="15"/>
<dbReference type="Gene3D" id="1.20.142.10">
    <property type="entry name" value="Poly(ADP-ribose) polymerase, regulatory domain"/>
    <property type="match status" value="1"/>
</dbReference>
<dbReference type="InterPro" id="IPR001357">
    <property type="entry name" value="BRCT_dom"/>
</dbReference>
<dbReference type="InterPro" id="IPR050800">
    <property type="entry name" value="ARTD/PARP"/>
</dbReference>
<feature type="compositionally biased region" description="Acidic residues" evidence="16">
    <location>
        <begin position="290"/>
        <end position="300"/>
    </location>
</feature>
<dbReference type="InterPro" id="IPR036616">
    <property type="entry name" value="Poly(ADP-ribose)pol_reg_dom_sf"/>
</dbReference>
<dbReference type="CDD" id="cd01437">
    <property type="entry name" value="parp_like"/>
    <property type="match status" value="1"/>
</dbReference>
<evidence type="ECO:0000256" key="4">
    <source>
        <dbReference type="ARBA" id="ARBA00022695"/>
    </source>
</evidence>
<keyword evidence="2 15" id="KW-0328">Glycosyltransferase</keyword>
<dbReference type="GO" id="GO:0016779">
    <property type="term" value="F:nucleotidyltransferase activity"/>
    <property type="evidence" value="ECO:0007669"/>
    <property type="project" value="UniProtKB-KW"/>
</dbReference>
<evidence type="ECO:0000313" key="22">
    <source>
        <dbReference type="Proteomes" id="UP001174691"/>
    </source>
</evidence>
<evidence type="ECO:0000256" key="14">
    <source>
        <dbReference type="ARBA" id="ARBA00033987"/>
    </source>
</evidence>
<accession>A0AA38R8K2</accession>
<keyword evidence="5" id="KW-0479">Metal-binding</keyword>
<dbReference type="CDD" id="cd07997">
    <property type="entry name" value="WGR_PARP"/>
    <property type="match status" value="1"/>
</dbReference>
<feature type="domain" description="PARP catalytic" evidence="18">
    <location>
        <begin position="458"/>
        <end position="690"/>
    </location>
</feature>
<evidence type="ECO:0000259" key="17">
    <source>
        <dbReference type="PROSITE" id="PS50172"/>
    </source>
</evidence>
<dbReference type="GO" id="GO:0005730">
    <property type="term" value="C:nucleolus"/>
    <property type="evidence" value="ECO:0007669"/>
    <property type="project" value="TreeGrafter"/>
</dbReference>
<dbReference type="Pfam" id="PF00533">
    <property type="entry name" value="BRCT"/>
    <property type="match status" value="1"/>
</dbReference>
<dbReference type="FunFam" id="2.20.140.10:FF:000001">
    <property type="entry name" value="Poly [ADP-ribose] polymerase"/>
    <property type="match status" value="1"/>
</dbReference>
<dbReference type="SUPFAM" id="SSF56399">
    <property type="entry name" value="ADP-ribosylation"/>
    <property type="match status" value="1"/>
</dbReference>
<dbReference type="SUPFAM" id="SSF142921">
    <property type="entry name" value="WGR domain-like"/>
    <property type="match status" value="1"/>
</dbReference>
<dbReference type="Pfam" id="PF00644">
    <property type="entry name" value="PARP"/>
    <property type="match status" value="1"/>
</dbReference>
<keyword evidence="9" id="KW-0862">Zinc</keyword>
<feature type="domain" description="BRCT" evidence="17">
    <location>
        <begin position="16"/>
        <end position="111"/>
    </location>
</feature>
<dbReference type="GO" id="GO:0003950">
    <property type="term" value="F:NAD+ poly-ADP-ribosyltransferase activity"/>
    <property type="evidence" value="ECO:0007669"/>
    <property type="project" value="UniProtKB-UniRule"/>
</dbReference>
<keyword evidence="3 15" id="KW-0808">Transferase</keyword>
<keyword evidence="10 15" id="KW-0520">NAD</keyword>
<dbReference type="SMART" id="SM00773">
    <property type="entry name" value="WGR"/>
    <property type="match status" value="1"/>
</dbReference>
<dbReference type="SUPFAM" id="SSF52113">
    <property type="entry name" value="BRCT domain"/>
    <property type="match status" value="1"/>
</dbReference>
<comment type="caution">
    <text evidence="21">The sequence shown here is derived from an EMBL/GenBank/DDBJ whole genome shotgun (WGS) entry which is preliminary data.</text>
</comment>